<evidence type="ECO:0000256" key="2">
    <source>
        <dbReference type="ARBA" id="ARBA00034617"/>
    </source>
</evidence>
<comment type="catalytic activity">
    <reaction evidence="3">
        <text>ATP + H2O = ADP + phosphate + H(+)</text>
        <dbReference type="Rhea" id="RHEA:13065"/>
        <dbReference type="ChEBI" id="CHEBI:15377"/>
        <dbReference type="ChEBI" id="CHEBI:15378"/>
        <dbReference type="ChEBI" id="CHEBI:30616"/>
        <dbReference type="ChEBI" id="CHEBI:43474"/>
        <dbReference type="ChEBI" id="CHEBI:456216"/>
        <dbReference type="EC" id="5.6.2.3"/>
    </reaction>
</comment>
<dbReference type="EMBL" id="JACQPB010000034">
    <property type="protein sequence ID" value="MBI4210482.1"/>
    <property type="molecule type" value="Genomic_DNA"/>
</dbReference>
<dbReference type="GO" id="GO:0043138">
    <property type="term" value="F:3'-5' DNA helicase activity"/>
    <property type="evidence" value="ECO:0007669"/>
    <property type="project" value="UniProtKB-EC"/>
</dbReference>
<proteinExistence type="inferred from homology"/>
<dbReference type="SUPFAM" id="SSF52540">
    <property type="entry name" value="P-loop containing nucleoside triphosphate hydrolases"/>
    <property type="match status" value="1"/>
</dbReference>
<keyword evidence="7" id="KW-0547">Nucleotide-binding</keyword>
<keyword evidence="7" id="KW-0067">ATP-binding</keyword>
<dbReference type="GO" id="GO:0005524">
    <property type="term" value="F:ATP binding"/>
    <property type="evidence" value="ECO:0007669"/>
    <property type="project" value="UniProtKB-KW"/>
</dbReference>
<dbReference type="PANTHER" id="PTHR42957">
    <property type="entry name" value="HELICASE MJ1565-RELATED"/>
    <property type="match status" value="1"/>
</dbReference>
<feature type="domain" description="Helicase HerA central" evidence="6">
    <location>
        <begin position="139"/>
        <end position="353"/>
    </location>
</feature>
<evidence type="ECO:0000313" key="8">
    <source>
        <dbReference type="Proteomes" id="UP000732298"/>
    </source>
</evidence>
<accession>A0A8T3YL12</accession>
<evidence type="ECO:0000313" key="7">
    <source>
        <dbReference type="EMBL" id="MBI4210482.1"/>
    </source>
</evidence>
<dbReference type="InterPro" id="IPR008571">
    <property type="entry name" value="HerA-like"/>
</dbReference>
<comment type="catalytic activity">
    <reaction evidence="4">
        <text>ATP + H2O = ADP + phosphate + H(+)</text>
        <dbReference type="Rhea" id="RHEA:13065"/>
        <dbReference type="ChEBI" id="CHEBI:15377"/>
        <dbReference type="ChEBI" id="CHEBI:15378"/>
        <dbReference type="ChEBI" id="CHEBI:30616"/>
        <dbReference type="ChEBI" id="CHEBI:43474"/>
        <dbReference type="ChEBI" id="CHEBI:456216"/>
        <dbReference type="EC" id="5.6.2.4"/>
    </reaction>
</comment>
<comment type="caution">
    <text evidence="7">The sequence shown here is derived from an EMBL/GenBank/DDBJ whole genome shotgun (WGS) entry which is preliminary data.</text>
</comment>
<evidence type="ECO:0000256" key="1">
    <source>
        <dbReference type="ARBA" id="ARBA00007816"/>
    </source>
</evidence>
<dbReference type="GO" id="GO:0043139">
    <property type="term" value="F:5'-3' DNA helicase activity"/>
    <property type="evidence" value="ECO:0007669"/>
    <property type="project" value="UniProtKB-EC"/>
</dbReference>
<gene>
    <name evidence="7" type="ORF">HY544_03185</name>
</gene>
<dbReference type="AlphaFoldDB" id="A0A8T3YL12"/>
<evidence type="ECO:0000256" key="5">
    <source>
        <dbReference type="SAM" id="MobiDB-lite"/>
    </source>
</evidence>
<dbReference type="Gene3D" id="3.40.50.300">
    <property type="entry name" value="P-loop containing nucleotide triphosphate hydrolases"/>
    <property type="match status" value="2"/>
</dbReference>
<sequence>MSEKQGEEIGTVISSPEGPSPNSVDLIVNAGILHRGQFVEMDYAQGTLVCLVNNVLKSNKYFERFESVKEYESSGRKLFEQFPTHEWEYLVAMTRPLGVFSEGLVKRSTFPPSPGTKVRVAARETLEKFLGLDSEKGLHLGEIEHHNTLVKINLSRLLQKHLAILAMSGAGKSVLSAVIIEELLQRKKENGRIGVVVMDAHGEYRAFAEPVRDGKSVDFSSKTKFVRATDVQIGVPKLSIGLFAALIPGLSAPQKRDLARVIDKLRAEMKGGLGPFDFNAVKSEVLNDEDIKGATKDALIGWIMSLEQLGLFGKTDNPGIADLVRPGQLTVIDLSDVIELKKKQIIVAYYARKLFDERRRNKVPPFTLICEEAHQLAPENVSKEGSISKHVIETIAREGRKFGAGICLISQRPVNLSTTALSQCGTHIILRVTNPYDLDHIKQTSEGIDQRTLEMITSLRTGEGIIVGEAVNYPVFFKVRKKLSQDSGREATLEKAAVDFEESRDASRKDIEDLL</sequence>
<dbReference type="Pfam" id="PF01935">
    <property type="entry name" value="DUF87"/>
    <property type="match status" value="1"/>
</dbReference>
<dbReference type="Proteomes" id="UP000732298">
    <property type="component" value="Unassembled WGS sequence"/>
</dbReference>
<comment type="similarity">
    <text evidence="1">Belongs to the HerA family.</text>
</comment>
<name>A0A8T3YL12_9ARCH</name>
<organism evidence="7 8">
    <name type="scientific">Candidatus Iainarchaeum sp</name>
    <dbReference type="NCBI Taxonomy" id="3101447"/>
    <lineage>
        <taxon>Archaea</taxon>
        <taxon>Candidatus Iainarchaeota</taxon>
        <taxon>Candidatus Iainarchaeia</taxon>
        <taxon>Candidatus Iainarchaeales</taxon>
        <taxon>Candidatus Iainarchaeaceae</taxon>
        <taxon>Candidatus Iainarchaeum</taxon>
    </lineage>
</organism>
<feature type="region of interest" description="Disordered" evidence="5">
    <location>
        <begin position="1"/>
        <end position="20"/>
    </location>
</feature>
<evidence type="ECO:0000256" key="3">
    <source>
        <dbReference type="ARBA" id="ARBA00048954"/>
    </source>
</evidence>
<dbReference type="InterPro" id="IPR002789">
    <property type="entry name" value="HerA_central"/>
</dbReference>
<evidence type="ECO:0000256" key="4">
    <source>
        <dbReference type="ARBA" id="ARBA00048988"/>
    </source>
</evidence>
<evidence type="ECO:0000259" key="6">
    <source>
        <dbReference type="Pfam" id="PF01935"/>
    </source>
</evidence>
<dbReference type="PANTHER" id="PTHR42957:SF2">
    <property type="entry name" value="HELICASE HERA CENTRAL DOMAIN-CONTAINING PROTEIN"/>
    <property type="match status" value="1"/>
</dbReference>
<dbReference type="InterPro" id="IPR027417">
    <property type="entry name" value="P-loop_NTPase"/>
</dbReference>
<reference evidence="7" key="1">
    <citation type="submission" date="2020-07" db="EMBL/GenBank/DDBJ databases">
        <title>Huge and variable diversity of episymbiotic CPR bacteria and DPANN archaea in groundwater ecosystems.</title>
        <authorList>
            <person name="He C.Y."/>
            <person name="Keren R."/>
            <person name="Whittaker M."/>
            <person name="Farag I.F."/>
            <person name="Doudna J."/>
            <person name="Cate J.H.D."/>
            <person name="Banfield J.F."/>
        </authorList>
    </citation>
    <scope>NUCLEOTIDE SEQUENCE</scope>
    <source>
        <strain evidence="7">NC_groundwater_1296_Ag_S-0.2um_52_80</strain>
    </source>
</reference>
<protein>
    <submittedName>
        <fullName evidence="7">ATP-binding protein</fullName>
    </submittedName>
</protein>
<comment type="catalytic activity">
    <reaction evidence="2">
        <text>Couples ATP hydrolysis with the unwinding of duplex DNA by translocating in the 3'-5' direction.</text>
        <dbReference type="EC" id="5.6.2.4"/>
    </reaction>
</comment>